<evidence type="ECO:0000313" key="3">
    <source>
        <dbReference type="EMBL" id="MDX8147251.1"/>
    </source>
</evidence>
<organism evidence="3 4">
    <name type="scientific">Lentzea sokolovensis</name>
    <dbReference type="NCBI Taxonomy" id="3095429"/>
    <lineage>
        <taxon>Bacteria</taxon>
        <taxon>Bacillati</taxon>
        <taxon>Actinomycetota</taxon>
        <taxon>Actinomycetes</taxon>
        <taxon>Pseudonocardiales</taxon>
        <taxon>Pseudonocardiaceae</taxon>
        <taxon>Lentzea</taxon>
    </lineage>
</organism>
<accession>A0ABU4V633</accession>
<comment type="caution">
    <text evidence="3">The sequence shown here is derived from an EMBL/GenBank/DDBJ whole genome shotgun (WGS) entry which is preliminary data.</text>
</comment>
<keyword evidence="1" id="KW-0802">TPR repeat</keyword>
<dbReference type="InterPro" id="IPR019734">
    <property type="entry name" value="TPR_rpt"/>
</dbReference>
<name>A0ABU4V633_9PSEU</name>
<dbReference type="InterPro" id="IPR052384">
    <property type="entry name" value="TMTC_O-mannosyltransferase"/>
</dbReference>
<dbReference type="Proteomes" id="UP001285352">
    <property type="component" value="Unassembled WGS sequence"/>
</dbReference>
<protein>
    <submittedName>
        <fullName evidence="3">Tetratricopeptide repeat protein</fullName>
    </submittedName>
</protein>
<keyword evidence="4" id="KW-1185">Reference proteome</keyword>
<dbReference type="RefSeq" id="WP_319979309.1">
    <property type="nucleotide sequence ID" value="NZ_JAXAVU010000014.1"/>
</dbReference>
<feature type="region of interest" description="Disordered" evidence="2">
    <location>
        <begin position="1"/>
        <end position="23"/>
    </location>
</feature>
<dbReference type="InterPro" id="IPR011990">
    <property type="entry name" value="TPR-like_helical_dom_sf"/>
</dbReference>
<dbReference type="Gene3D" id="1.25.40.10">
    <property type="entry name" value="Tetratricopeptide repeat domain"/>
    <property type="match status" value="2"/>
</dbReference>
<dbReference type="Pfam" id="PF07721">
    <property type="entry name" value="TPR_4"/>
    <property type="match status" value="2"/>
</dbReference>
<sequence length="284" mass="30721">MSEPDLGPLSRHGSEMLDSTTDQAPHERAIEVLEQAVAAGEPAAARLLALGYLEQGRLIEAHELLGPLVAAGRDDLADVLADVLADLDLTDDAENAYLLAVASGDSKAMNNFALFLAEQGRFDEAVGMFERAVALGDTLAPANLARLHLHDRHDVDTALAVAEQHLDAARPTTYCALAEVYAELGRLDEAERLLRAAIDLDAQQAHIDYAKFLHRRRDDLAAAEREYRAADELGEPAAGYHLGAFLLEHGDEDEAAGVLERAASWGDLDARQLLDTEFELVTDP</sequence>
<dbReference type="Pfam" id="PF13374">
    <property type="entry name" value="TPR_10"/>
    <property type="match status" value="1"/>
</dbReference>
<evidence type="ECO:0000313" key="4">
    <source>
        <dbReference type="Proteomes" id="UP001285352"/>
    </source>
</evidence>
<dbReference type="PANTHER" id="PTHR44216">
    <property type="entry name" value="PROTEIN O-MANNOSYL-TRANSFERASE TMTC2"/>
    <property type="match status" value="1"/>
</dbReference>
<reference evidence="3 4" key="1">
    <citation type="submission" date="2023-11" db="EMBL/GenBank/DDBJ databases">
        <title>Lentzea sokolovensis, sp. nov., Lentzea kristufkii, sp. nov., and Lentzea miocenensis, sp. nov., rare actinobacteria from Sokolov Coal Basin, Miocene lacustrine sediment, Czech Republic.</title>
        <authorList>
            <person name="Lara A."/>
            <person name="Kotroba L."/>
            <person name="Nouioui I."/>
            <person name="Neumann-Schaal M."/>
            <person name="Mast Y."/>
            <person name="Chronakova A."/>
        </authorList>
    </citation>
    <scope>NUCLEOTIDE SEQUENCE [LARGE SCALE GENOMIC DNA]</scope>
    <source>
        <strain evidence="3 4">BCCO 10_0061</strain>
    </source>
</reference>
<evidence type="ECO:0000256" key="1">
    <source>
        <dbReference type="PROSITE-ProRule" id="PRU00339"/>
    </source>
</evidence>
<dbReference type="SMART" id="SM00028">
    <property type="entry name" value="TPR"/>
    <property type="match status" value="2"/>
</dbReference>
<feature type="repeat" description="TPR" evidence="1">
    <location>
        <begin position="106"/>
        <end position="139"/>
    </location>
</feature>
<proteinExistence type="predicted"/>
<feature type="repeat" description="TPR" evidence="1">
    <location>
        <begin position="171"/>
        <end position="204"/>
    </location>
</feature>
<dbReference type="EMBL" id="JAXAVU010000014">
    <property type="protein sequence ID" value="MDX8147251.1"/>
    <property type="molecule type" value="Genomic_DNA"/>
</dbReference>
<evidence type="ECO:0000256" key="2">
    <source>
        <dbReference type="SAM" id="MobiDB-lite"/>
    </source>
</evidence>
<reference evidence="3 4" key="2">
    <citation type="submission" date="2023-11" db="EMBL/GenBank/DDBJ databases">
        <authorList>
            <person name="Lara A.C."/>
            <person name="Chronakova A."/>
        </authorList>
    </citation>
    <scope>NUCLEOTIDE SEQUENCE [LARGE SCALE GENOMIC DNA]</scope>
    <source>
        <strain evidence="3 4">BCCO 10_0061</strain>
    </source>
</reference>
<dbReference type="PANTHER" id="PTHR44216:SF3">
    <property type="entry name" value="PROTEIN O-MANNOSYL-TRANSFERASE TMTC2"/>
    <property type="match status" value="1"/>
</dbReference>
<gene>
    <name evidence="3" type="ORF">SK854_34440</name>
</gene>
<dbReference type="InterPro" id="IPR011717">
    <property type="entry name" value="TPR-4"/>
</dbReference>
<dbReference type="SUPFAM" id="SSF81901">
    <property type="entry name" value="HCP-like"/>
    <property type="match status" value="1"/>
</dbReference>
<dbReference type="PROSITE" id="PS50005">
    <property type="entry name" value="TPR"/>
    <property type="match status" value="2"/>
</dbReference>